<feature type="non-terminal residue" evidence="2">
    <location>
        <position position="1"/>
    </location>
</feature>
<feature type="compositionally biased region" description="Pro residues" evidence="1">
    <location>
        <begin position="1"/>
        <end position="10"/>
    </location>
</feature>
<accession>A0A392QX86</accession>
<evidence type="ECO:0000256" key="1">
    <source>
        <dbReference type="SAM" id="MobiDB-lite"/>
    </source>
</evidence>
<organism evidence="2 3">
    <name type="scientific">Trifolium medium</name>
    <dbReference type="NCBI Taxonomy" id="97028"/>
    <lineage>
        <taxon>Eukaryota</taxon>
        <taxon>Viridiplantae</taxon>
        <taxon>Streptophyta</taxon>
        <taxon>Embryophyta</taxon>
        <taxon>Tracheophyta</taxon>
        <taxon>Spermatophyta</taxon>
        <taxon>Magnoliopsida</taxon>
        <taxon>eudicotyledons</taxon>
        <taxon>Gunneridae</taxon>
        <taxon>Pentapetalae</taxon>
        <taxon>rosids</taxon>
        <taxon>fabids</taxon>
        <taxon>Fabales</taxon>
        <taxon>Fabaceae</taxon>
        <taxon>Papilionoideae</taxon>
        <taxon>50 kb inversion clade</taxon>
        <taxon>NPAAA clade</taxon>
        <taxon>Hologalegina</taxon>
        <taxon>IRL clade</taxon>
        <taxon>Trifolieae</taxon>
        <taxon>Trifolium</taxon>
    </lineage>
</organism>
<feature type="region of interest" description="Disordered" evidence="1">
    <location>
        <begin position="1"/>
        <end position="35"/>
    </location>
</feature>
<dbReference type="EMBL" id="LXQA010167060">
    <property type="protein sequence ID" value="MCI28647.1"/>
    <property type="molecule type" value="Genomic_DNA"/>
</dbReference>
<sequence>GSGAVAPPPENGRHGGWPPELKNTGGCSCEGRERP</sequence>
<comment type="caution">
    <text evidence="2">The sequence shown here is derived from an EMBL/GenBank/DDBJ whole genome shotgun (WGS) entry which is preliminary data.</text>
</comment>
<protein>
    <submittedName>
        <fullName evidence="2">Uncharacterized protein</fullName>
    </submittedName>
</protein>
<keyword evidence="3" id="KW-1185">Reference proteome</keyword>
<dbReference type="AlphaFoldDB" id="A0A392QX86"/>
<proteinExistence type="predicted"/>
<name>A0A392QX86_9FABA</name>
<evidence type="ECO:0000313" key="2">
    <source>
        <dbReference type="EMBL" id="MCI28647.1"/>
    </source>
</evidence>
<reference evidence="2 3" key="1">
    <citation type="journal article" date="2018" name="Front. Plant Sci.">
        <title>Red Clover (Trifolium pratense) and Zigzag Clover (T. medium) - A Picture of Genomic Similarities and Differences.</title>
        <authorList>
            <person name="Dluhosova J."/>
            <person name="Istvanek J."/>
            <person name="Nedelnik J."/>
            <person name="Repkova J."/>
        </authorList>
    </citation>
    <scope>NUCLEOTIDE SEQUENCE [LARGE SCALE GENOMIC DNA]</scope>
    <source>
        <strain evidence="3">cv. 10/8</strain>
        <tissue evidence="2">Leaf</tissue>
    </source>
</reference>
<dbReference type="Proteomes" id="UP000265520">
    <property type="component" value="Unassembled WGS sequence"/>
</dbReference>
<evidence type="ECO:0000313" key="3">
    <source>
        <dbReference type="Proteomes" id="UP000265520"/>
    </source>
</evidence>